<reference evidence="2" key="1">
    <citation type="journal article" date="2016" name="BMC Biol.">
        <title>Parallel evolution of highly conserved plastid genome architecture in red seaweeds and seed plants.</title>
        <authorList>
            <person name="Lee J."/>
            <person name="Cho C.H."/>
            <person name="Park S.I."/>
            <person name="Choi J.W."/>
            <person name="Song H.S."/>
            <person name="West J.A."/>
            <person name="Bhattacharya D."/>
            <person name="Yoon H.S."/>
        </authorList>
    </citation>
    <scope>NUCLEOTIDE SEQUENCE</scope>
</reference>
<name>A0A1C9CCR7_9RHOD</name>
<geneLocation type="plastid" evidence="2"/>
<feature type="transmembrane region" description="Helical" evidence="1">
    <location>
        <begin position="67"/>
        <end position="89"/>
    </location>
</feature>
<dbReference type="Pfam" id="PF02325">
    <property type="entry name" value="CCB3_YggT"/>
    <property type="match status" value="1"/>
</dbReference>
<evidence type="ECO:0000313" key="2">
    <source>
        <dbReference type="EMBL" id="AOM66169.1"/>
    </source>
</evidence>
<dbReference type="RefSeq" id="YP_009296826.1">
    <property type="nucleotide sequence ID" value="NC_031173.1"/>
</dbReference>
<keyword evidence="1" id="KW-0812">Transmembrane</keyword>
<dbReference type="GO" id="GO:0016020">
    <property type="term" value="C:membrane"/>
    <property type="evidence" value="ECO:0007669"/>
    <property type="project" value="InterPro"/>
</dbReference>
<organism evidence="2">
    <name type="scientific">Bangiopsis subsimplex</name>
    <dbReference type="NCBI Taxonomy" id="139980"/>
    <lineage>
        <taxon>Eukaryota</taxon>
        <taxon>Rhodophyta</taxon>
        <taxon>Stylonematophyceae</taxon>
        <taxon>Stylonematales</taxon>
        <taxon>Stylonemataceae</taxon>
        <taxon>Bangiopsis</taxon>
    </lineage>
</organism>
<dbReference type="AlphaFoldDB" id="A0A1C9CCR7"/>
<gene>
    <name evidence="2" type="primary">ycf19</name>
    <name evidence="2" type="ORF">Bangp_087</name>
</gene>
<sequence>MNEMSTINFTNVLVATLFNFLQLYFILILTKITLSWFPNINWYIEPFYTIHRLTRPYLRLFEGTVPIIFGIDCSPTLAIIFLQTLMLMIENVKVA</sequence>
<keyword evidence="1" id="KW-0472">Membrane</keyword>
<dbReference type="PANTHER" id="PTHR33219:SF14">
    <property type="entry name" value="PROTEIN COFACTOR ASSEMBLY OF COMPLEX C SUBUNIT B CCB3, CHLOROPLASTIC-RELATED"/>
    <property type="match status" value="1"/>
</dbReference>
<evidence type="ECO:0000256" key="1">
    <source>
        <dbReference type="SAM" id="Phobius"/>
    </source>
</evidence>
<keyword evidence="1" id="KW-1133">Transmembrane helix</keyword>
<proteinExistence type="predicted"/>
<feature type="transmembrane region" description="Helical" evidence="1">
    <location>
        <begin position="12"/>
        <end position="37"/>
    </location>
</feature>
<dbReference type="PANTHER" id="PTHR33219">
    <property type="entry name" value="YLMG HOMOLOG PROTEIN 2, CHLOROPLASTIC"/>
    <property type="match status" value="1"/>
</dbReference>
<dbReference type="GeneID" id="29073239"/>
<dbReference type="InterPro" id="IPR003425">
    <property type="entry name" value="CCB3/YggT"/>
</dbReference>
<accession>A0A1C9CCR7</accession>
<protein>
    <recommendedName>
        <fullName evidence="3">Ycf19</fullName>
    </recommendedName>
</protein>
<keyword evidence="2" id="KW-0934">Plastid</keyword>
<dbReference type="EMBL" id="KX284718">
    <property type="protein sequence ID" value="AOM66169.1"/>
    <property type="molecule type" value="Genomic_DNA"/>
</dbReference>
<evidence type="ECO:0008006" key="3">
    <source>
        <dbReference type="Google" id="ProtNLM"/>
    </source>
</evidence>